<evidence type="ECO:0000313" key="5">
    <source>
        <dbReference type="EMBL" id="GAA4024486.1"/>
    </source>
</evidence>
<dbReference type="NCBIfam" id="NF004837">
    <property type="entry name" value="PRK06187.1"/>
    <property type="match status" value="1"/>
</dbReference>
<dbReference type="InterPro" id="IPR020845">
    <property type="entry name" value="AMP-binding_CS"/>
</dbReference>
<dbReference type="GO" id="GO:0016874">
    <property type="term" value="F:ligase activity"/>
    <property type="evidence" value="ECO:0007669"/>
    <property type="project" value="UniProtKB-KW"/>
</dbReference>
<dbReference type="PROSITE" id="PS00455">
    <property type="entry name" value="AMP_BINDING"/>
    <property type="match status" value="1"/>
</dbReference>
<dbReference type="EMBL" id="BAAAZX010000036">
    <property type="protein sequence ID" value="GAA4024486.1"/>
    <property type="molecule type" value="Genomic_DNA"/>
</dbReference>
<comment type="caution">
    <text evidence="5">The sequence shown here is derived from an EMBL/GenBank/DDBJ whole genome shotgun (WGS) entry which is preliminary data.</text>
</comment>
<reference evidence="6" key="1">
    <citation type="journal article" date="2019" name="Int. J. Syst. Evol. Microbiol.">
        <title>The Global Catalogue of Microorganisms (GCM) 10K type strain sequencing project: providing services to taxonomists for standard genome sequencing and annotation.</title>
        <authorList>
            <consortium name="The Broad Institute Genomics Platform"/>
            <consortium name="The Broad Institute Genome Sequencing Center for Infectious Disease"/>
            <person name="Wu L."/>
            <person name="Ma J."/>
        </authorList>
    </citation>
    <scope>NUCLEOTIDE SEQUENCE [LARGE SCALE GENOMIC DNA]</scope>
    <source>
        <strain evidence="6">JCM 16924</strain>
    </source>
</reference>
<evidence type="ECO:0000259" key="3">
    <source>
        <dbReference type="Pfam" id="PF00501"/>
    </source>
</evidence>
<comment type="similarity">
    <text evidence="1">Belongs to the ATP-dependent AMP-binding enzyme family.</text>
</comment>
<name>A0ABP7TDX4_9ACTN</name>
<dbReference type="Proteomes" id="UP001500456">
    <property type="component" value="Unassembled WGS sequence"/>
</dbReference>
<protein>
    <submittedName>
        <fullName evidence="5">Long-chain fatty acid--CoA ligase</fullName>
    </submittedName>
</protein>
<evidence type="ECO:0000313" key="6">
    <source>
        <dbReference type="Proteomes" id="UP001500456"/>
    </source>
</evidence>
<dbReference type="InterPro" id="IPR025110">
    <property type="entry name" value="AMP-bd_C"/>
</dbReference>
<evidence type="ECO:0000259" key="4">
    <source>
        <dbReference type="Pfam" id="PF13193"/>
    </source>
</evidence>
<keyword evidence="6" id="KW-1185">Reference proteome</keyword>
<dbReference type="RefSeq" id="WP_345570374.1">
    <property type="nucleotide sequence ID" value="NZ_BAAAZX010000036.1"/>
</dbReference>
<dbReference type="PANTHER" id="PTHR43201:SF5">
    <property type="entry name" value="MEDIUM-CHAIN ACYL-COA LIGASE ACSF2, MITOCHONDRIAL"/>
    <property type="match status" value="1"/>
</dbReference>
<dbReference type="InterPro" id="IPR042099">
    <property type="entry name" value="ANL_N_sf"/>
</dbReference>
<proteinExistence type="inferred from homology"/>
<dbReference type="Pfam" id="PF00501">
    <property type="entry name" value="AMP-binding"/>
    <property type="match status" value="1"/>
</dbReference>
<dbReference type="PANTHER" id="PTHR43201">
    <property type="entry name" value="ACYL-COA SYNTHETASE"/>
    <property type="match status" value="1"/>
</dbReference>
<dbReference type="InterPro" id="IPR000873">
    <property type="entry name" value="AMP-dep_synth/lig_dom"/>
</dbReference>
<dbReference type="Gene3D" id="3.30.300.30">
    <property type="match status" value="1"/>
</dbReference>
<accession>A0ABP7TDX4</accession>
<evidence type="ECO:0000256" key="2">
    <source>
        <dbReference type="ARBA" id="ARBA00022598"/>
    </source>
</evidence>
<gene>
    <name evidence="5" type="ORF">GCM10022232_82340</name>
</gene>
<dbReference type="InterPro" id="IPR045851">
    <property type="entry name" value="AMP-bd_C_sf"/>
</dbReference>
<dbReference type="CDD" id="cd05936">
    <property type="entry name" value="FC-FACS_FadD_like"/>
    <property type="match status" value="1"/>
</dbReference>
<dbReference type="SUPFAM" id="SSF56801">
    <property type="entry name" value="Acetyl-CoA synthetase-like"/>
    <property type="match status" value="1"/>
</dbReference>
<feature type="domain" description="AMP-dependent synthetase/ligase" evidence="3">
    <location>
        <begin position="12"/>
        <end position="370"/>
    </location>
</feature>
<dbReference type="Gene3D" id="3.40.50.12780">
    <property type="entry name" value="N-terminal domain of ligase-like"/>
    <property type="match status" value="1"/>
</dbReference>
<dbReference type="Pfam" id="PF13193">
    <property type="entry name" value="AMP-binding_C"/>
    <property type="match status" value="1"/>
</dbReference>
<feature type="domain" description="AMP-binding enzyme C-terminal" evidence="4">
    <location>
        <begin position="420"/>
        <end position="494"/>
    </location>
</feature>
<evidence type="ECO:0000256" key="1">
    <source>
        <dbReference type="ARBA" id="ARBA00006432"/>
    </source>
</evidence>
<sequence>MSFNLAAMLVEATRAQPQSPALWAGDDSWDYQRLDTESIRFANGLLESGWSRGDVVAIQSPNVPEFLVAYFGTLRAGMVLLPLNPLLTATETAFLLSDARAVVLFAHELAVGAVLGAKEAGIPLVTIPAGIRHDGDDGRLFSDFLSDRDHGGADVAATAPEDTAVLLYTSGTTGKPKGAELTHFQLFMNCTASADVFEAKQDDVILLALPLFHVFGLSSLANSAIRRGASLALVPRFEASAVLEVIERKRVSIVAGVPTMLHALLETPDRDRDLSSMRMALSGGSPIAPDVVTRFEERFAIPVLEGYGLTETASAVTFNRAAGRKPMSVGRPLWGTEMRVVDSDGNQLPPGADHVGELLVRGHSVMKGYLRRPAETAEVIQDGWFRTGDLGYVDDDGYYFVVDRIKDLIIRGGYNVYPREIEDVLYGHPDIREAAVIGSPDDRLGEEVVAVVALREGSDISAEDVIGYCRQRLAAYKYPRVVRFVETLPKGPTNKILKSQLR</sequence>
<keyword evidence="2 5" id="KW-0436">Ligase</keyword>
<organism evidence="5 6">
    <name type="scientific">Streptomyces plumbiresistens</name>
    <dbReference type="NCBI Taxonomy" id="511811"/>
    <lineage>
        <taxon>Bacteria</taxon>
        <taxon>Bacillati</taxon>
        <taxon>Actinomycetota</taxon>
        <taxon>Actinomycetes</taxon>
        <taxon>Kitasatosporales</taxon>
        <taxon>Streptomycetaceae</taxon>
        <taxon>Streptomyces</taxon>
    </lineage>
</organism>